<dbReference type="InterPro" id="IPR014825">
    <property type="entry name" value="DNA_alkylation"/>
</dbReference>
<proteinExistence type="predicted"/>
<dbReference type="InterPro" id="IPR016024">
    <property type="entry name" value="ARM-type_fold"/>
</dbReference>
<comment type="caution">
    <text evidence="1">The sequence shown here is derived from an EMBL/GenBank/DDBJ whole genome shotgun (WGS) entry which is preliminary data.</text>
</comment>
<name>A0A1F4UG35_9BACT</name>
<dbReference type="Pfam" id="PF08713">
    <property type="entry name" value="DNA_alkylation"/>
    <property type="match status" value="1"/>
</dbReference>
<dbReference type="CDD" id="cd06561">
    <property type="entry name" value="AlkD_like"/>
    <property type="match status" value="1"/>
</dbReference>
<dbReference type="Gene3D" id="1.25.10.90">
    <property type="match status" value="1"/>
</dbReference>
<dbReference type="AlphaFoldDB" id="A0A1F4UG35"/>
<sequence length="238" mass="28206">MNIDKKVVKDLEKCIDIQKKEIFPRFFKTGKGEYGEGDIFWGITVPNIRNISKRYYKEISLDEVKELIQSPIHEIRLTGYLILTYKYEKASIQGKKEIVSFYLKNLKGINNWDIVDLSCYKILGMGIVENILEKDILYTLVKSKNMWERRISIVSTYVLIKRDMYEDTLKISKILLEDTSDLIQKAVGWMLREVGKQNIDVLREFLDINMKYMGRITLRYAIEKMDEKERKKYLICSK</sequence>
<dbReference type="EMBL" id="MEUN01000104">
    <property type="protein sequence ID" value="OGC43882.1"/>
    <property type="molecule type" value="Genomic_DNA"/>
</dbReference>
<evidence type="ECO:0008006" key="3">
    <source>
        <dbReference type="Google" id="ProtNLM"/>
    </source>
</evidence>
<gene>
    <name evidence="1" type="ORF">A2400_02070</name>
</gene>
<organism evidence="1 2">
    <name type="scientific">candidate division WS6 bacterium RIFOXYB1_FULL_33_14</name>
    <dbReference type="NCBI Taxonomy" id="1817896"/>
    <lineage>
        <taxon>Bacteria</taxon>
        <taxon>Candidatus Dojkabacteria</taxon>
    </lineage>
</organism>
<evidence type="ECO:0000313" key="2">
    <source>
        <dbReference type="Proteomes" id="UP000177434"/>
    </source>
</evidence>
<dbReference type="SUPFAM" id="SSF48371">
    <property type="entry name" value="ARM repeat"/>
    <property type="match status" value="1"/>
</dbReference>
<accession>A0A1F4UG35</accession>
<protein>
    <recommendedName>
        <fullName evidence="3">DNA alkylation repair protein</fullName>
    </recommendedName>
</protein>
<reference evidence="1 2" key="1">
    <citation type="journal article" date="2016" name="Nat. Commun.">
        <title>Thousands of microbial genomes shed light on interconnected biogeochemical processes in an aquifer system.</title>
        <authorList>
            <person name="Anantharaman K."/>
            <person name="Brown C.T."/>
            <person name="Hug L.A."/>
            <person name="Sharon I."/>
            <person name="Castelle C.J."/>
            <person name="Probst A.J."/>
            <person name="Thomas B.C."/>
            <person name="Singh A."/>
            <person name="Wilkins M.J."/>
            <person name="Karaoz U."/>
            <person name="Brodie E.L."/>
            <person name="Williams K.H."/>
            <person name="Hubbard S.S."/>
            <person name="Banfield J.F."/>
        </authorList>
    </citation>
    <scope>NUCLEOTIDE SEQUENCE [LARGE SCALE GENOMIC DNA]</scope>
</reference>
<evidence type="ECO:0000313" key="1">
    <source>
        <dbReference type="EMBL" id="OGC43882.1"/>
    </source>
</evidence>
<dbReference type="PANTHER" id="PTHR34070">
    <property type="entry name" value="ARMADILLO-TYPE FOLD"/>
    <property type="match status" value="1"/>
</dbReference>
<dbReference type="PANTHER" id="PTHR34070:SF1">
    <property type="entry name" value="DNA ALKYLATION REPAIR PROTEIN"/>
    <property type="match status" value="1"/>
</dbReference>
<dbReference type="Proteomes" id="UP000177434">
    <property type="component" value="Unassembled WGS sequence"/>
</dbReference>